<dbReference type="PANTHER" id="PTHR33919">
    <property type="entry name" value="OS09G0127700 PROTEIN"/>
    <property type="match status" value="1"/>
</dbReference>
<keyword evidence="3" id="KW-1185">Reference proteome</keyword>
<evidence type="ECO:0000313" key="3">
    <source>
        <dbReference type="Proteomes" id="UP000325577"/>
    </source>
</evidence>
<name>A0A5J5BH43_9ASTE</name>
<feature type="transmembrane region" description="Helical" evidence="1">
    <location>
        <begin position="56"/>
        <end position="76"/>
    </location>
</feature>
<accession>A0A5J5BH43</accession>
<keyword evidence="1" id="KW-0472">Membrane</keyword>
<gene>
    <name evidence="2" type="ORF">F0562_023191</name>
</gene>
<evidence type="ECO:0000313" key="2">
    <source>
        <dbReference type="EMBL" id="KAA8542039.1"/>
    </source>
</evidence>
<protein>
    <submittedName>
        <fullName evidence="2">Uncharacterized protein</fullName>
    </submittedName>
</protein>
<dbReference type="Proteomes" id="UP000325577">
    <property type="component" value="Linkage Group LG12"/>
</dbReference>
<reference evidence="2 3" key="1">
    <citation type="submission" date="2019-09" db="EMBL/GenBank/DDBJ databases">
        <title>A chromosome-level genome assembly of the Chinese tupelo Nyssa sinensis.</title>
        <authorList>
            <person name="Yang X."/>
            <person name="Kang M."/>
            <person name="Yang Y."/>
            <person name="Xiong H."/>
            <person name="Wang M."/>
            <person name="Zhang Z."/>
            <person name="Wang Z."/>
            <person name="Wu H."/>
            <person name="Ma T."/>
            <person name="Liu J."/>
            <person name="Xi Z."/>
        </authorList>
    </citation>
    <scope>NUCLEOTIDE SEQUENCE [LARGE SCALE GENOMIC DNA]</scope>
    <source>
        <strain evidence="2">J267</strain>
        <tissue evidence="2">Leaf</tissue>
    </source>
</reference>
<dbReference type="PANTHER" id="PTHR33919:SF11">
    <property type="entry name" value="EXPRESSED PROTEIN"/>
    <property type="match status" value="1"/>
</dbReference>
<evidence type="ECO:0000256" key="1">
    <source>
        <dbReference type="SAM" id="Phobius"/>
    </source>
</evidence>
<sequence length="126" mass="14436">MAFRTATYWKLMLSRLRGSSTFSTSTSPKMKAYAPRTADFGHVQDTKPRRVKGDFVPVYVVAGMIMLSTTLGLYTATHELKHAPNVHLRKSRRETLPELEDPNHVLDEADKFIKKSFFRKVAHVRN</sequence>
<keyword evidence="1" id="KW-0812">Transmembrane</keyword>
<dbReference type="EMBL" id="CM018035">
    <property type="protein sequence ID" value="KAA8542039.1"/>
    <property type="molecule type" value="Genomic_DNA"/>
</dbReference>
<proteinExistence type="predicted"/>
<dbReference type="AlphaFoldDB" id="A0A5J5BH43"/>
<organism evidence="2 3">
    <name type="scientific">Nyssa sinensis</name>
    <dbReference type="NCBI Taxonomy" id="561372"/>
    <lineage>
        <taxon>Eukaryota</taxon>
        <taxon>Viridiplantae</taxon>
        <taxon>Streptophyta</taxon>
        <taxon>Embryophyta</taxon>
        <taxon>Tracheophyta</taxon>
        <taxon>Spermatophyta</taxon>
        <taxon>Magnoliopsida</taxon>
        <taxon>eudicotyledons</taxon>
        <taxon>Gunneridae</taxon>
        <taxon>Pentapetalae</taxon>
        <taxon>asterids</taxon>
        <taxon>Cornales</taxon>
        <taxon>Nyssaceae</taxon>
        <taxon>Nyssa</taxon>
    </lineage>
</organism>
<keyword evidence="1" id="KW-1133">Transmembrane helix</keyword>
<dbReference type="OrthoDB" id="2013913at2759"/>